<dbReference type="GO" id="GO:0005524">
    <property type="term" value="F:ATP binding"/>
    <property type="evidence" value="ECO:0007669"/>
    <property type="project" value="UniProtKB-KW"/>
</dbReference>
<keyword evidence="1" id="KW-0813">Transport</keyword>
<evidence type="ECO:0000313" key="6">
    <source>
        <dbReference type="Proteomes" id="UP001284601"/>
    </source>
</evidence>
<keyword evidence="6" id="KW-1185">Reference proteome</keyword>
<evidence type="ECO:0000256" key="3">
    <source>
        <dbReference type="ARBA" id="ARBA00022840"/>
    </source>
</evidence>
<name>A0ABU4HRB0_9ACTN</name>
<dbReference type="InterPro" id="IPR003439">
    <property type="entry name" value="ABC_transporter-like_ATP-bd"/>
</dbReference>
<dbReference type="InterPro" id="IPR003593">
    <property type="entry name" value="AAA+_ATPase"/>
</dbReference>
<feature type="domain" description="ABC transporter" evidence="4">
    <location>
        <begin position="20"/>
        <end position="251"/>
    </location>
</feature>
<comment type="caution">
    <text evidence="5">The sequence shown here is derived from an EMBL/GenBank/DDBJ whole genome shotgun (WGS) entry which is preliminary data.</text>
</comment>
<dbReference type="Pfam" id="PF00005">
    <property type="entry name" value="ABC_tran"/>
    <property type="match status" value="1"/>
</dbReference>
<accession>A0ABU4HRB0</accession>
<dbReference type="SMART" id="SM00382">
    <property type="entry name" value="AAA"/>
    <property type="match status" value="1"/>
</dbReference>
<keyword evidence="3 5" id="KW-0067">ATP-binding</keyword>
<dbReference type="PROSITE" id="PS50893">
    <property type="entry name" value="ABC_TRANSPORTER_2"/>
    <property type="match status" value="1"/>
</dbReference>
<proteinExistence type="predicted"/>
<dbReference type="SUPFAM" id="SSF52540">
    <property type="entry name" value="P-loop containing nucleoside triphosphate hydrolases"/>
    <property type="match status" value="1"/>
</dbReference>
<evidence type="ECO:0000256" key="1">
    <source>
        <dbReference type="ARBA" id="ARBA00022448"/>
    </source>
</evidence>
<dbReference type="InterPro" id="IPR027417">
    <property type="entry name" value="P-loop_NTPase"/>
</dbReference>
<protein>
    <submittedName>
        <fullName evidence="5">ABC transporter ATP-binding protein</fullName>
    </submittedName>
</protein>
<dbReference type="CDD" id="cd03293">
    <property type="entry name" value="ABC_NrtD_SsuB_transporters"/>
    <property type="match status" value="1"/>
</dbReference>
<dbReference type="PANTHER" id="PTHR42788:SF13">
    <property type="entry name" value="ALIPHATIC SULFONATES IMPORT ATP-BINDING PROTEIN SSUB"/>
    <property type="match status" value="1"/>
</dbReference>
<keyword evidence="2" id="KW-0547">Nucleotide-binding</keyword>
<organism evidence="5 6">
    <name type="scientific">Conexibacter stalactiti</name>
    <dbReference type="NCBI Taxonomy" id="1940611"/>
    <lineage>
        <taxon>Bacteria</taxon>
        <taxon>Bacillati</taxon>
        <taxon>Actinomycetota</taxon>
        <taxon>Thermoleophilia</taxon>
        <taxon>Solirubrobacterales</taxon>
        <taxon>Conexibacteraceae</taxon>
        <taxon>Conexibacter</taxon>
    </lineage>
</organism>
<dbReference type="Proteomes" id="UP001284601">
    <property type="component" value="Unassembled WGS sequence"/>
</dbReference>
<evidence type="ECO:0000256" key="2">
    <source>
        <dbReference type="ARBA" id="ARBA00022741"/>
    </source>
</evidence>
<reference evidence="5 6" key="2">
    <citation type="submission" date="2023-10" db="EMBL/GenBank/DDBJ databases">
        <authorList>
            <person name="Han X.F."/>
        </authorList>
    </citation>
    <scope>NUCLEOTIDE SEQUENCE [LARGE SCALE GENOMIC DNA]</scope>
    <source>
        <strain evidence="5 6">KCTC 39840</strain>
    </source>
</reference>
<gene>
    <name evidence="5" type="ORF">R7226_15970</name>
</gene>
<dbReference type="EMBL" id="JAWSTH010000041">
    <property type="protein sequence ID" value="MDW5595846.1"/>
    <property type="molecule type" value="Genomic_DNA"/>
</dbReference>
<dbReference type="PANTHER" id="PTHR42788">
    <property type="entry name" value="TAURINE IMPORT ATP-BINDING PROTEIN-RELATED"/>
    <property type="match status" value="1"/>
</dbReference>
<evidence type="ECO:0000313" key="5">
    <source>
        <dbReference type="EMBL" id="MDW5595846.1"/>
    </source>
</evidence>
<evidence type="ECO:0000259" key="4">
    <source>
        <dbReference type="PROSITE" id="PS50893"/>
    </source>
</evidence>
<reference evidence="6" key="1">
    <citation type="submission" date="2023-07" db="EMBL/GenBank/DDBJ databases">
        <title>Conexibacter stalactiti sp. nov., isolated from stalactites in a lava cave and emended description of the genus Conexibacter.</title>
        <authorList>
            <person name="Lee S.D."/>
        </authorList>
    </citation>
    <scope>NUCLEOTIDE SEQUENCE [LARGE SCALE GENOMIC DNA]</scope>
    <source>
        <strain evidence="6">KCTC 39840</strain>
    </source>
</reference>
<dbReference type="InterPro" id="IPR050166">
    <property type="entry name" value="ABC_transporter_ATP-bind"/>
</dbReference>
<dbReference type="RefSeq" id="WP_318598190.1">
    <property type="nucleotide sequence ID" value="NZ_JAWSTH010000041.1"/>
</dbReference>
<sequence length="279" mass="31058">MAAPWRRARSTGTEAEFRSFAFDHLSFAYGEGEDAVETVRDFSLEVKAGEFVTIVGPSGCGKSTLFNVASGLTPAMPGGVRVNGEPLTGVNPYTAYMFQRDALLDWRDVLGNVSLGREFLGASKKEAEAGLRESLAEFGLEGFDKRRPYELSGGMRQRVALMRTYATDRPVLLLDEPFGALDALTRLRMQEFLLRRWDDDHRTVIFITHDVDEALLLGDRVIVLTPRPARICEEIEVGLERPRNAEALMVSPDYISMRARIMHLLHGNPAVAAREELVA</sequence>
<dbReference type="Gene3D" id="3.40.50.300">
    <property type="entry name" value="P-loop containing nucleotide triphosphate hydrolases"/>
    <property type="match status" value="1"/>
</dbReference>